<accession>A0ABS0GUX8</accession>
<dbReference type="Proteomes" id="UP000638560">
    <property type="component" value="Unassembled WGS sequence"/>
</dbReference>
<evidence type="ECO:0000313" key="2">
    <source>
        <dbReference type="EMBL" id="MBF9130009.1"/>
    </source>
</evidence>
<dbReference type="RefSeq" id="WP_196201629.1">
    <property type="nucleotide sequence ID" value="NZ_JADPUN010000143.1"/>
</dbReference>
<keyword evidence="3" id="KW-1185">Reference proteome</keyword>
<evidence type="ECO:0008006" key="4">
    <source>
        <dbReference type="Google" id="ProtNLM"/>
    </source>
</evidence>
<evidence type="ECO:0000256" key="1">
    <source>
        <dbReference type="SAM" id="MobiDB-lite"/>
    </source>
</evidence>
<name>A0ABS0GUX8_9ACTN</name>
<reference evidence="2 3" key="1">
    <citation type="submission" date="2020-11" db="EMBL/GenBank/DDBJ databases">
        <title>A novel isolate from a Black sea contaminated sediment with potential to produce alkanes: Plantactinospora alkalitolerans sp. nov.</title>
        <authorList>
            <person name="Carro L."/>
            <person name="Veyisoglu A."/>
            <person name="Guven K."/>
            <person name="Schumann P."/>
            <person name="Klenk H.-P."/>
            <person name="Sahin N."/>
        </authorList>
    </citation>
    <scope>NUCLEOTIDE SEQUENCE [LARGE SCALE GENOMIC DNA]</scope>
    <source>
        <strain evidence="2 3">S1510</strain>
    </source>
</reference>
<feature type="compositionally biased region" description="Pro residues" evidence="1">
    <location>
        <begin position="96"/>
        <end position="108"/>
    </location>
</feature>
<organism evidence="2 3">
    <name type="scientific">Plantactinospora alkalitolerans</name>
    <dbReference type="NCBI Taxonomy" id="2789879"/>
    <lineage>
        <taxon>Bacteria</taxon>
        <taxon>Bacillati</taxon>
        <taxon>Actinomycetota</taxon>
        <taxon>Actinomycetes</taxon>
        <taxon>Micromonosporales</taxon>
        <taxon>Micromonosporaceae</taxon>
        <taxon>Plantactinospora</taxon>
    </lineage>
</organism>
<dbReference type="EMBL" id="JADPUN010000143">
    <property type="protein sequence ID" value="MBF9130009.1"/>
    <property type="molecule type" value="Genomic_DNA"/>
</dbReference>
<gene>
    <name evidence="2" type="ORF">I0C86_13715</name>
</gene>
<evidence type="ECO:0000313" key="3">
    <source>
        <dbReference type="Proteomes" id="UP000638560"/>
    </source>
</evidence>
<proteinExistence type="predicted"/>
<protein>
    <recommendedName>
        <fullName evidence="4">Helix-turn-helix domain-containing protein</fullName>
    </recommendedName>
</protein>
<comment type="caution">
    <text evidence="2">The sequence shown here is derived from an EMBL/GenBank/DDBJ whole genome shotgun (WGS) entry which is preliminary data.</text>
</comment>
<sequence>MKPISERKPARQLAIKLRELKGDIPYARLAKSVHVKPNTLSTMADGTFRGWPSVEQFLLAVQKCGGAVTDEDRSQCRAYHKIAETLHRERSSTTPSPAPVGDTPPSPLPPLTETVVLAPRGGEADTEVITFTREEPTPACPASLAQARTVHDLVASLVDLVVDKRLDIESWRPQRRRPWSTGRTGTPEWEVLTGRRPPTLPLVVSIVRECGGGPADTSRWEQQWNRIVAPHGRFVGTASPPQRSRGSEPEIALTTIQPVDDDDLQRIRDRLAATSDGRAAHPSRPPLWRRLSGIRVNRRLTRRTPGATTDQDLDQ</sequence>
<feature type="region of interest" description="Disordered" evidence="1">
    <location>
        <begin position="85"/>
        <end position="108"/>
    </location>
</feature>